<sequence length="320" mass="37243">MTTNIPNYLYMAHQDVTAMLDNQTIYPSILKRFISQTVKLLRIHHHNKSLKYHELQKLITEGYIKDNTSWPLLSDILECYSITNSTLICNKTIPLPHRFNTSNLYFNSSDRLRKKLDSKQDFDSTDVIDLITTFNAKLDVSTVPVSKINLLTNPAYFDADVLSPYFDTTYFLFYHDKIGYILDMVDKRVYIIDPSFSFDHKNIIQTMIYMCYFKSGLTTPSSLFIEEFKIFNVTSAFTKTNVINKVLSYFYSFFINIDDANTLFGKETTYKYTKLANAYPSMNAYLSDTDGYNDVFTPVFLSTNELKEAIKFYISNNLIH</sequence>
<dbReference type="AlphaFoldDB" id="A0A1L0B5E6"/>
<keyword evidence="2" id="KW-1185">Reference proteome</keyword>
<accession>A0A1L0B5E6</accession>
<dbReference type="VEuPathDB" id="FungiDB:HGUI_03985"/>
<evidence type="ECO:0000313" key="2">
    <source>
        <dbReference type="Proteomes" id="UP000183365"/>
    </source>
</evidence>
<dbReference type="OrthoDB" id="3970355at2759"/>
<organism evidence="1 2">
    <name type="scientific">Hanseniaspora guilliermondii</name>
    <dbReference type="NCBI Taxonomy" id="56406"/>
    <lineage>
        <taxon>Eukaryota</taxon>
        <taxon>Fungi</taxon>
        <taxon>Dikarya</taxon>
        <taxon>Ascomycota</taxon>
        <taxon>Saccharomycotina</taxon>
        <taxon>Saccharomycetes</taxon>
        <taxon>Saccharomycodales</taxon>
        <taxon>Saccharomycodaceae</taxon>
        <taxon>Hanseniaspora</taxon>
    </lineage>
</organism>
<gene>
    <name evidence="1" type="ORF">HGUI_03985</name>
</gene>
<reference evidence="2" key="1">
    <citation type="submission" date="2016-11" db="EMBL/GenBank/DDBJ databases">
        <authorList>
            <person name="Guldener U."/>
        </authorList>
    </citation>
    <scope>NUCLEOTIDE SEQUENCE [LARGE SCALE GENOMIC DNA]</scope>
</reference>
<dbReference type="Proteomes" id="UP000183365">
    <property type="component" value="Unassembled WGS sequence"/>
</dbReference>
<proteinExistence type="predicted"/>
<name>A0A1L0B5E6_9ASCO</name>
<protein>
    <submittedName>
        <fullName evidence="1">Uncharacterized protein</fullName>
    </submittedName>
</protein>
<dbReference type="EMBL" id="FQNF01000154">
    <property type="protein sequence ID" value="SGZ41784.1"/>
    <property type="molecule type" value="Genomic_DNA"/>
</dbReference>
<evidence type="ECO:0000313" key="1">
    <source>
        <dbReference type="EMBL" id="SGZ41784.1"/>
    </source>
</evidence>